<evidence type="ECO:0000256" key="2">
    <source>
        <dbReference type="SAM" id="MobiDB-lite"/>
    </source>
</evidence>
<comment type="caution">
    <text evidence="3">The sequence shown here is derived from an EMBL/GenBank/DDBJ whole genome shotgun (WGS) entry which is preliminary data.</text>
</comment>
<proteinExistence type="predicted"/>
<feature type="compositionally biased region" description="Basic and acidic residues" evidence="2">
    <location>
        <begin position="45"/>
        <end position="59"/>
    </location>
</feature>
<protein>
    <submittedName>
        <fullName evidence="3">Uncharacterized protein</fullName>
    </submittedName>
</protein>
<feature type="compositionally biased region" description="Low complexity" evidence="2">
    <location>
        <begin position="75"/>
        <end position="104"/>
    </location>
</feature>
<name>A0AAN6E013_9EURO</name>
<organism evidence="3 4">
    <name type="scientific">Exophiala viscosa</name>
    <dbReference type="NCBI Taxonomy" id="2486360"/>
    <lineage>
        <taxon>Eukaryota</taxon>
        <taxon>Fungi</taxon>
        <taxon>Dikarya</taxon>
        <taxon>Ascomycota</taxon>
        <taxon>Pezizomycotina</taxon>
        <taxon>Eurotiomycetes</taxon>
        <taxon>Chaetothyriomycetidae</taxon>
        <taxon>Chaetothyriales</taxon>
        <taxon>Herpotrichiellaceae</taxon>
        <taxon>Exophiala</taxon>
    </lineage>
</organism>
<feature type="compositionally biased region" description="Acidic residues" evidence="2">
    <location>
        <begin position="61"/>
        <end position="74"/>
    </location>
</feature>
<feature type="compositionally biased region" description="Basic and acidic residues" evidence="2">
    <location>
        <begin position="211"/>
        <end position="224"/>
    </location>
</feature>
<feature type="region of interest" description="Disordered" evidence="2">
    <location>
        <begin position="204"/>
        <end position="226"/>
    </location>
</feature>
<evidence type="ECO:0000256" key="1">
    <source>
        <dbReference type="SAM" id="Coils"/>
    </source>
</evidence>
<feature type="region of interest" description="Disordered" evidence="2">
    <location>
        <begin position="14"/>
        <end position="106"/>
    </location>
</feature>
<evidence type="ECO:0000313" key="3">
    <source>
        <dbReference type="EMBL" id="KAI1614045.1"/>
    </source>
</evidence>
<dbReference type="Proteomes" id="UP001203852">
    <property type="component" value="Unassembled WGS sequence"/>
</dbReference>
<reference evidence="3" key="1">
    <citation type="journal article" date="2022" name="bioRxiv">
        <title>Deciphering the potential niche of two novel black yeast fungi from a biological soil crust based on their genomes, phenotypes, and melanin regulation.</title>
        <authorList>
            <consortium name="DOE Joint Genome Institute"/>
            <person name="Carr E.C."/>
            <person name="Barton Q."/>
            <person name="Grambo S."/>
            <person name="Sullivan M."/>
            <person name="Renfro C.M."/>
            <person name="Kuo A."/>
            <person name="Pangilinan J."/>
            <person name="Lipzen A."/>
            <person name="Keymanesh K."/>
            <person name="Savage E."/>
            <person name="Barry K."/>
            <person name="Grigoriev I.V."/>
            <person name="Riekhof W.R."/>
            <person name="Harris S.S."/>
        </authorList>
    </citation>
    <scope>NUCLEOTIDE SEQUENCE</scope>
    <source>
        <strain evidence="3">JF 03-4F</strain>
    </source>
</reference>
<dbReference type="AlphaFoldDB" id="A0AAN6E013"/>
<feature type="coiled-coil region" evidence="1">
    <location>
        <begin position="131"/>
        <end position="186"/>
    </location>
</feature>
<keyword evidence="1" id="KW-0175">Coiled coil</keyword>
<keyword evidence="4" id="KW-1185">Reference proteome</keyword>
<dbReference type="EMBL" id="MU404353">
    <property type="protein sequence ID" value="KAI1614045.1"/>
    <property type="molecule type" value="Genomic_DNA"/>
</dbReference>
<evidence type="ECO:0000313" key="4">
    <source>
        <dbReference type="Proteomes" id="UP001203852"/>
    </source>
</evidence>
<accession>A0AAN6E013</accession>
<dbReference type="SUPFAM" id="SSF57997">
    <property type="entry name" value="Tropomyosin"/>
    <property type="match status" value="1"/>
</dbReference>
<sequence length="248" mass="27667">MTREEEIEAIRYYFKSSTAHSTAAAGSSPTVTERRGEGEDEAEMEKDTSDGHFEAHPEECCGGDDNDGGEDDSSSDTTSSSDDEVSSFISATSTPSSAPTSPTIDAQRPEAPVAQIDLTNHPLLQLIHSRLIAFERRIDDHESSLAEMDRQLAEIRQEVAEMDRQLARIRQEKTEMDRRLVKIERRDPEIERQNAVVERQHRWAQTGDCEPGGRDRRTSTDNHRPRVCLLNPISGKNVSVSMGSNGRT</sequence>
<feature type="compositionally biased region" description="Low complexity" evidence="2">
    <location>
        <begin position="16"/>
        <end position="30"/>
    </location>
</feature>
<gene>
    <name evidence="3" type="ORF">EDD36DRAFT_214958</name>
</gene>